<gene>
    <name evidence="2" type="ORF">CEPIT_LOCUS863</name>
</gene>
<evidence type="ECO:0000259" key="1">
    <source>
        <dbReference type="PROSITE" id="PS50181"/>
    </source>
</evidence>
<sequence>MNGRKAASVDRISELPADLKDQILKFLDTQSAARTALLSTQWKDVWYRHGRLEFFWDFNEPLSSLGNMITNILLLRSGPVREFSLYICSQEDPALPQSDIDSWCLFLSRNGIEELTLGYFEFQYYDLPVCIVSCPTIKILSLRNFFFRFPVNAPPGGIFPNLTFVFFSRTDFEHNAAGIMGCKIPNLVELVFSHCNEVQKCVINAPKLESLMVIGSTMYRNEWSEWRWFLIHLPIIKTLCLSVELFVDNLGATINIQEMLPIAINVEVIKLYEFNFASAKHFDFAVQLIKKCPKLCELEILAEQFSSMEEFKAAARAWEDPEYGFIDQELAVIKTVKFASFLGLRLEVQFVKTILSNSPALETLVIQEASYNSLNNSVVPGIVRKMPRFPRASPKAQIVLLNYTYPSLVDSPPEF</sequence>
<proteinExistence type="predicted"/>
<dbReference type="InterPro" id="IPR055411">
    <property type="entry name" value="LRR_FXL15/At3g58940/PEG3-like"/>
</dbReference>
<dbReference type="InterPro" id="IPR032675">
    <property type="entry name" value="LRR_dom_sf"/>
</dbReference>
<dbReference type="InterPro" id="IPR050232">
    <property type="entry name" value="FBL13/AtMIF1-like"/>
</dbReference>
<comment type="caution">
    <text evidence="2">The sequence shown here is derived from an EMBL/GenBank/DDBJ whole genome shotgun (WGS) entry which is preliminary data.</text>
</comment>
<reference evidence="2" key="1">
    <citation type="submission" date="2022-07" db="EMBL/GenBank/DDBJ databases">
        <authorList>
            <person name="Macas J."/>
            <person name="Novak P."/>
            <person name="Neumann P."/>
        </authorList>
    </citation>
    <scope>NUCLEOTIDE SEQUENCE</scope>
</reference>
<organism evidence="2 3">
    <name type="scientific">Cuscuta epithymum</name>
    <dbReference type="NCBI Taxonomy" id="186058"/>
    <lineage>
        <taxon>Eukaryota</taxon>
        <taxon>Viridiplantae</taxon>
        <taxon>Streptophyta</taxon>
        <taxon>Embryophyta</taxon>
        <taxon>Tracheophyta</taxon>
        <taxon>Spermatophyta</taxon>
        <taxon>Magnoliopsida</taxon>
        <taxon>eudicotyledons</taxon>
        <taxon>Gunneridae</taxon>
        <taxon>Pentapetalae</taxon>
        <taxon>asterids</taxon>
        <taxon>lamiids</taxon>
        <taxon>Solanales</taxon>
        <taxon>Convolvulaceae</taxon>
        <taxon>Cuscuteae</taxon>
        <taxon>Cuscuta</taxon>
        <taxon>Cuscuta subgen. Cuscuta</taxon>
    </lineage>
</organism>
<dbReference type="PANTHER" id="PTHR31900:SF32">
    <property type="entry name" value="F-BOX_RNI_FBD-LIKE DOMAIN PROTEIN"/>
    <property type="match status" value="1"/>
</dbReference>
<evidence type="ECO:0000313" key="2">
    <source>
        <dbReference type="EMBL" id="CAH9055846.1"/>
    </source>
</evidence>
<dbReference type="InterPro" id="IPR001810">
    <property type="entry name" value="F-box_dom"/>
</dbReference>
<dbReference type="PANTHER" id="PTHR31900">
    <property type="entry name" value="F-BOX/RNI SUPERFAMILY PROTEIN-RELATED"/>
    <property type="match status" value="1"/>
</dbReference>
<accession>A0AAV0C153</accession>
<dbReference type="AlphaFoldDB" id="A0AAV0C153"/>
<name>A0AAV0C153_9ASTE</name>
<feature type="domain" description="F-box" evidence="1">
    <location>
        <begin position="9"/>
        <end position="59"/>
    </location>
</feature>
<dbReference type="Proteomes" id="UP001152523">
    <property type="component" value="Unassembled WGS sequence"/>
</dbReference>
<keyword evidence="3" id="KW-1185">Reference proteome</keyword>
<dbReference type="Pfam" id="PF00646">
    <property type="entry name" value="F-box"/>
    <property type="match status" value="1"/>
</dbReference>
<dbReference type="Pfam" id="PF24758">
    <property type="entry name" value="LRR_At5g56370"/>
    <property type="match status" value="1"/>
</dbReference>
<dbReference type="EMBL" id="CAMAPF010000006">
    <property type="protein sequence ID" value="CAH9055846.1"/>
    <property type="molecule type" value="Genomic_DNA"/>
</dbReference>
<dbReference type="Gene3D" id="1.20.1280.50">
    <property type="match status" value="1"/>
</dbReference>
<dbReference type="SUPFAM" id="SSF81383">
    <property type="entry name" value="F-box domain"/>
    <property type="match status" value="1"/>
</dbReference>
<dbReference type="SUPFAM" id="SSF52047">
    <property type="entry name" value="RNI-like"/>
    <property type="match status" value="1"/>
</dbReference>
<evidence type="ECO:0000313" key="3">
    <source>
        <dbReference type="Proteomes" id="UP001152523"/>
    </source>
</evidence>
<dbReference type="Gene3D" id="3.80.10.10">
    <property type="entry name" value="Ribonuclease Inhibitor"/>
    <property type="match status" value="1"/>
</dbReference>
<protein>
    <recommendedName>
        <fullName evidence="1">F-box domain-containing protein</fullName>
    </recommendedName>
</protein>
<dbReference type="PROSITE" id="PS50181">
    <property type="entry name" value="FBOX"/>
    <property type="match status" value="1"/>
</dbReference>
<dbReference type="InterPro" id="IPR036047">
    <property type="entry name" value="F-box-like_dom_sf"/>
</dbReference>